<dbReference type="GeneID" id="113219052"/>
<dbReference type="KEGG" id="ame:113219052"/>
<organism evidence="2">
    <name type="scientific">Apis mellifera</name>
    <name type="common">Honeybee</name>
    <dbReference type="NCBI Taxonomy" id="7460"/>
    <lineage>
        <taxon>Eukaryota</taxon>
        <taxon>Metazoa</taxon>
        <taxon>Ecdysozoa</taxon>
        <taxon>Arthropoda</taxon>
        <taxon>Hexapoda</taxon>
        <taxon>Insecta</taxon>
        <taxon>Pterygota</taxon>
        <taxon>Neoptera</taxon>
        <taxon>Endopterygota</taxon>
        <taxon>Hymenoptera</taxon>
        <taxon>Apocrita</taxon>
        <taxon>Aculeata</taxon>
        <taxon>Apoidea</taxon>
        <taxon>Anthophila</taxon>
        <taxon>Apidae</taxon>
        <taxon>Apis</taxon>
    </lineage>
</organism>
<feature type="signal peptide" evidence="1">
    <location>
        <begin position="1"/>
        <end position="29"/>
    </location>
</feature>
<keyword evidence="1" id="KW-0732">Signal</keyword>
<gene>
    <name evidence="4" type="primary">LOC113219052</name>
</gene>
<reference evidence="2" key="1">
    <citation type="submission" date="2021-01" db="UniProtKB">
        <authorList>
            <consortium name="EnsemblMetazoa"/>
        </authorList>
    </citation>
    <scope>IDENTIFICATION</scope>
    <source>
        <strain evidence="2">DH4</strain>
    </source>
</reference>
<evidence type="ECO:0000256" key="1">
    <source>
        <dbReference type="SAM" id="SignalP"/>
    </source>
</evidence>
<reference evidence="4" key="2">
    <citation type="submission" date="2025-04" db="UniProtKB">
        <authorList>
            <consortium name="RefSeq"/>
        </authorList>
    </citation>
    <scope>IDENTIFICATION</scope>
    <source>
        <strain evidence="4">DH4</strain>
        <tissue evidence="4">Whole body</tissue>
    </source>
</reference>
<name>A0A7M7MPV0_APIME</name>
<evidence type="ECO:0000313" key="4">
    <source>
        <dbReference type="RefSeq" id="XP_026299179.1"/>
    </source>
</evidence>
<dbReference type="Proteomes" id="UP000005203">
    <property type="component" value="Linkage group LG10"/>
</dbReference>
<keyword evidence="3" id="KW-1185">Reference proteome</keyword>
<evidence type="ECO:0000313" key="2">
    <source>
        <dbReference type="EnsemblMetazoa" id="XP_026299179"/>
    </source>
</evidence>
<dbReference type="RefSeq" id="XP_026299179.1">
    <property type="nucleotide sequence ID" value="XM_026443394.1"/>
</dbReference>
<proteinExistence type="predicted"/>
<evidence type="ECO:0000313" key="3">
    <source>
        <dbReference type="Proteomes" id="UP000005203"/>
    </source>
</evidence>
<accession>A0A8B8H8C4</accession>
<protein>
    <submittedName>
        <fullName evidence="4">Uncharacterized protein LOC113219052</fullName>
    </submittedName>
</protein>
<dbReference type="EnsemblMetazoa" id="XM_026443394">
    <property type="protein sequence ID" value="XP_026299179"/>
    <property type="gene ID" value="LOC113219052"/>
</dbReference>
<dbReference type="AlphaFoldDB" id="A0A7M7MPV0"/>
<accession>A0A7M7MPV0</accession>
<feature type="chain" id="PRO_5044660584" evidence="1">
    <location>
        <begin position="30"/>
        <end position="106"/>
    </location>
</feature>
<sequence>MPIARIRKFATNWHAYVIKLLCLYLSGSSLRHCMGKGVLTTISFTSYRSSFVKEWRKKVEEKSENLVLGSYIVSLLTGLVLSRKTGEIKSSLKECRIMDVKCKFEI</sequence>